<gene>
    <name evidence="1" type="ORF">AN396_00535</name>
</gene>
<reference evidence="1" key="1">
    <citation type="submission" date="2016-08" db="EMBL/GenBank/DDBJ databases">
        <authorList>
            <person name="Ngugi D.K."/>
            <person name="Miyake S."/>
            <person name="Stingl U."/>
        </authorList>
    </citation>
    <scope>NUCLEOTIDE SEQUENCE</scope>
    <source>
        <strain evidence="1">SCG-B11WGA-EpuloA1</strain>
    </source>
</reference>
<dbReference type="EMBL" id="LJDB01000022">
    <property type="protein sequence ID" value="ONI42089.1"/>
    <property type="molecule type" value="Genomic_DNA"/>
</dbReference>
<protein>
    <submittedName>
        <fullName evidence="1">Uncharacterized protein</fullName>
    </submittedName>
</protein>
<comment type="caution">
    <text evidence="1">The sequence shown here is derived from an EMBL/GenBank/DDBJ whole genome shotgun (WGS) entry which is preliminary data.</text>
</comment>
<proteinExistence type="predicted"/>
<evidence type="ECO:0000313" key="2">
    <source>
        <dbReference type="Proteomes" id="UP000188605"/>
    </source>
</evidence>
<accession>A0ACC8XFH2</accession>
<sequence length="131" mass="14515">MKNLENVKKLFQDRESVKIFSTVSKEGEIHSIVAGSIMVIDDDTMAVAEVFMNTTCANLENNNKAALLAVKGMESYLVNATMQKRHTDGQLYDNVAKQFAAMNMQIKSVITFTIDKIYDESAGPNGGKQLF</sequence>
<evidence type="ECO:0000313" key="1">
    <source>
        <dbReference type="EMBL" id="ONI42089.1"/>
    </source>
</evidence>
<dbReference type="Proteomes" id="UP000188605">
    <property type="component" value="Unassembled WGS sequence"/>
</dbReference>
<name>A0ACC8XFH2_9FIRM</name>
<keyword evidence="2" id="KW-1185">Reference proteome</keyword>
<organism evidence="1 2">
    <name type="scientific">Candidatus Epulonipiscium fishelsonii</name>
    <dbReference type="NCBI Taxonomy" id="77094"/>
    <lineage>
        <taxon>Bacteria</taxon>
        <taxon>Bacillati</taxon>
        <taxon>Bacillota</taxon>
        <taxon>Clostridia</taxon>
        <taxon>Lachnospirales</taxon>
        <taxon>Lachnospiraceae</taxon>
        <taxon>Candidatus Epulonipiscium</taxon>
    </lineage>
</organism>